<dbReference type="PANTHER" id="PTHR43101">
    <property type="entry name" value="BETA-FRUCTOSIDASE"/>
    <property type="match status" value="1"/>
</dbReference>
<dbReference type="SMART" id="SM00640">
    <property type="entry name" value="Glyco_32"/>
    <property type="match status" value="1"/>
</dbReference>
<organism evidence="8 9">
    <name type="scientific">Roseburia lenta</name>
    <dbReference type="NCBI Taxonomy" id="2763061"/>
    <lineage>
        <taxon>Bacteria</taxon>
        <taxon>Bacillati</taxon>
        <taxon>Bacillota</taxon>
        <taxon>Clostridia</taxon>
        <taxon>Lachnospirales</taxon>
        <taxon>Lachnospiraceae</taxon>
        <taxon>Roseburia</taxon>
    </lineage>
</organism>
<dbReference type="Gene3D" id="2.60.120.560">
    <property type="entry name" value="Exo-inulinase, domain 1"/>
    <property type="match status" value="1"/>
</dbReference>
<keyword evidence="4 5" id="KW-0326">Glycosidase</keyword>
<dbReference type="PANTHER" id="PTHR43101:SF1">
    <property type="entry name" value="BETA-FRUCTOSIDASE"/>
    <property type="match status" value="1"/>
</dbReference>
<dbReference type="Pfam" id="PF00251">
    <property type="entry name" value="Glyco_hydro_32N"/>
    <property type="match status" value="1"/>
</dbReference>
<feature type="domain" description="Glycosyl hydrolase family 32 N-terminal" evidence="6">
    <location>
        <begin position="6"/>
        <end position="305"/>
    </location>
</feature>
<proteinExistence type="inferred from homology"/>
<dbReference type="InterPro" id="IPR018053">
    <property type="entry name" value="Glyco_hydro_32_AS"/>
</dbReference>
<evidence type="ECO:0000256" key="1">
    <source>
        <dbReference type="ARBA" id="ARBA00009902"/>
    </source>
</evidence>
<dbReference type="SUPFAM" id="SSF75005">
    <property type="entry name" value="Arabinanase/levansucrase/invertase"/>
    <property type="match status" value="1"/>
</dbReference>
<dbReference type="SUPFAM" id="SSF49899">
    <property type="entry name" value="Concanavalin A-like lectins/glucanases"/>
    <property type="match status" value="1"/>
</dbReference>
<dbReference type="RefSeq" id="WP_186854646.1">
    <property type="nucleotide sequence ID" value="NZ_JACOPG010000004.1"/>
</dbReference>
<dbReference type="CDD" id="cd08996">
    <property type="entry name" value="GH32_FFase"/>
    <property type="match status" value="1"/>
</dbReference>
<dbReference type="InterPro" id="IPR013320">
    <property type="entry name" value="ConA-like_dom_sf"/>
</dbReference>
<protein>
    <recommendedName>
        <fullName evidence="2">beta-fructofuranosidase</fullName>
        <ecNumber evidence="2">3.2.1.26</ecNumber>
    </recommendedName>
</protein>
<dbReference type="GO" id="GO:0016787">
    <property type="term" value="F:hydrolase activity"/>
    <property type="evidence" value="ECO:0007669"/>
    <property type="project" value="UniProtKB-KW"/>
</dbReference>
<dbReference type="PROSITE" id="PS00609">
    <property type="entry name" value="GLYCOSYL_HYDROL_F32"/>
    <property type="match status" value="1"/>
</dbReference>
<evidence type="ECO:0000259" key="6">
    <source>
        <dbReference type="Pfam" id="PF00251"/>
    </source>
</evidence>
<dbReference type="InterPro" id="IPR023296">
    <property type="entry name" value="Glyco_hydro_beta-prop_sf"/>
</dbReference>
<dbReference type="InterPro" id="IPR051214">
    <property type="entry name" value="GH32_Enzymes"/>
</dbReference>
<dbReference type="Gene3D" id="2.115.10.20">
    <property type="entry name" value="Glycosyl hydrolase domain, family 43"/>
    <property type="match status" value="1"/>
</dbReference>
<evidence type="ECO:0000256" key="3">
    <source>
        <dbReference type="ARBA" id="ARBA00022801"/>
    </source>
</evidence>
<dbReference type="InterPro" id="IPR013148">
    <property type="entry name" value="Glyco_hydro_32_N"/>
</dbReference>
<dbReference type="Proteomes" id="UP000643810">
    <property type="component" value="Unassembled WGS sequence"/>
</dbReference>
<accession>A0ABR7GIG4</accession>
<name>A0ABR7GIG4_9FIRM</name>
<evidence type="ECO:0000256" key="2">
    <source>
        <dbReference type="ARBA" id="ARBA00012758"/>
    </source>
</evidence>
<evidence type="ECO:0000259" key="7">
    <source>
        <dbReference type="Pfam" id="PF08244"/>
    </source>
</evidence>
<dbReference type="InterPro" id="IPR013189">
    <property type="entry name" value="Glyco_hydro_32_C"/>
</dbReference>
<dbReference type="EC" id="3.2.1.26" evidence="2"/>
<feature type="domain" description="Glycosyl hydrolase family 32 C-terminal" evidence="7">
    <location>
        <begin position="359"/>
        <end position="428"/>
    </location>
</feature>
<reference evidence="8 9" key="1">
    <citation type="submission" date="2020-08" db="EMBL/GenBank/DDBJ databases">
        <title>Genome public.</title>
        <authorList>
            <person name="Liu C."/>
            <person name="Sun Q."/>
        </authorList>
    </citation>
    <scope>NUCLEOTIDE SEQUENCE [LARGE SCALE GENOMIC DNA]</scope>
    <source>
        <strain evidence="8 9">NSJ-9</strain>
    </source>
</reference>
<dbReference type="Pfam" id="PF08244">
    <property type="entry name" value="Glyco_hydro_32C"/>
    <property type="match status" value="1"/>
</dbReference>
<comment type="caution">
    <text evidence="8">The sequence shown here is derived from an EMBL/GenBank/DDBJ whole genome shotgun (WGS) entry which is preliminary data.</text>
</comment>
<evidence type="ECO:0000256" key="4">
    <source>
        <dbReference type="ARBA" id="ARBA00023295"/>
    </source>
</evidence>
<comment type="similarity">
    <text evidence="1 5">Belongs to the glycosyl hydrolase 32 family.</text>
</comment>
<sequence>MAVTLHFLPRDHWMNDPNGFIYYRGKYHIFYQYFPYESRWGTMHWGHKTSTDLVHWKDEGIALYPSRDFDRNGCFSGSAIEIDGKMYLYYTAIVYASMDPANIHVSGSGLIACQAMLESPDGMHFPAEEKRIIIPTFSENEVGHPGDTRDPKVWQEREQYFMVLGSRKGEQGNLLLYSSRDGLHWQFASVVSDERIKSHTWECPDIFSIDGEHYLIMSPIGIEKTGTSYPNQSVWTKLSFDPGKKQAKILSHPRFIDYGMDLYAPQSTLDEKGRRIVMAWMRMPRPLADGRIGMLTFPRLVRQKEGDLRFGLHPAVESLFTRVLQKKQAEDVLRDQRPLKISLDLLEGAHIDIGGYVIRFYQEKVYTDRSKVLAIERADLFGEEAQVGKEFCTPILQDGRHLDIYVDANIIEIYVNQDEYVLSNIVYDLGSQILAQDVEKIAYFGLDTEEPVYEGEKK</sequence>
<dbReference type="EMBL" id="JACOPG010000004">
    <property type="protein sequence ID" value="MBC5687089.1"/>
    <property type="molecule type" value="Genomic_DNA"/>
</dbReference>
<evidence type="ECO:0000313" key="9">
    <source>
        <dbReference type="Proteomes" id="UP000643810"/>
    </source>
</evidence>
<evidence type="ECO:0000256" key="5">
    <source>
        <dbReference type="RuleBase" id="RU362110"/>
    </source>
</evidence>
<evidence type="ECO:0000313" key="8">
    <source>
        <dbReference type="EMBL" id="MBC5687089.1"/>
    </source>
</evidence>
<dbReference type="InterPro" id="IPR001362">
    <property type="entry name" value="Glyco_hydro_32"/>
</dbReference>
<keyword evidence="9" id="KW-1185">Reference proteome</keyword>
<keyword evidence="3 5" id="KW-0378">Hydrolase</keyword>
<gene>
    <name evidence="8" type="ORF">H8R94_10820</name>
</gene>